<name>A0AAW2WMZ5_9LAMI</name>
<dbReference type="AlphaFoldDB" id="A0AAW2WMZ5"/>
<reference evidence="1" key="2">
    <citation type="journal article" date="2024" name="Plant">
        <title>Genomic evolution and insights into agronomic trait innovations of Sesamum species.</title>
        <authorList>
            <person name="Miao H."/>
            <person name="Wang L."/>
            <person name="Qu L."/>
            <person name="Liu H."/>
            <person name="Sun Y."/>
            <person name="Le M."/>
            <person name="Wang Q."/>
            <person name="Wei S."/>
            <person name="Zheng Y."/>
            <person name="Lin W."/>
            <person name="Duan Y."/>
            <person name="Cao H."/>
            <person name="Xiong S."/>
            <person name="Wang X."/>
            <person name="Wei L."/>
            <person name="Li C."/>
            <person name="Ma Q."/>
            <person name="Ju M."/>
            <person name="Zhao R."/>
            <person name="Li G."/>
            <person name="Mu C."/>
            <person name="Tian Q."/>
            <person name="Mei H."/>
            <person name="Zhang T."/>
            <person name="Gao T."/>
            <person name="Zhang H."/>
        </authorList>
    </citation>
    <scope>NUCLEOTIDE SEQUENCE</scope>
    <source>
        <strain evidence="1">KEN1</strain>
    </source>
</reference>
<comment type="caution">
    <text evidence="1">The sequence shown here is derived from an EMBL/GenBank/DDBJ whole genome shotgun (WGS) entry which is preliminary data.</text>
</comment>
<gene>
    <name evidence="1" type="ORF">Slati_1997200</name>
</gene>
<sequence length="76" mass="8440">MAKNHDVEVGISQVNSCFSPEVVDFVYSFISDPDGAMTGSQPTGEIPTSTRQPFGCCFRKLHQCDRRGDWHDPPPL</sequence>
<dbReference type="EMBL" id="JACGWN010000007">
    <property type="protein sequence ID" value="KAL0442745.1"/>
    <property type="molecule type" value="Genomic_DNA"/>
</dbReference>
<accession>A0AAW2WMZ5</accession>
<organism evidence="1">
    <name type="scientific">Sesamum latifolium</name>
    <dbReference type="NCBI Taxonomy" id="2727402"/>
    <lineage>
        <taxon>Eukaryota</taxon>
        <taxon>Viridiplantae</taxon>
        <taxon>Streptophyta</taxon>
        <taxon>Embryophyta</taxon>
        <taxon>Tracheophyta</taxon>
        <taxon>Spermatophyta</taxon>
        <taxon>Magnoliopsida</taxon>
        <taxon>eudicotyledons</taxon>
        <taxon>Gunneridae</taxon>
        <taxon>Pentapetalae</taxon>
        <taxon>asterids</taxon>
        <taxon>lamiids</taxon>
        <taxon>Lamiales</taxon>
        <taxon>Pedaliaceae</taxon>
        <taxon>Sesamum</taxon>
    </lineage>
</organism>
<reference evidence="1" key="1">
    <citation type="submission" date="2020-06" db="EMBL/GenBank/DDBJ databases">
        <authorList>
            <person name="Li T."/>
            <person name="Hu X."/>
            <person name="Zhang T."/>
            <person name="Song X."/>
            <person name="Zhang H."/>
            <person name="Dai N."/>
            <person name="Sheng W."/>
            <person name="Hou X."/>
            <person name="Wei L."/>
        </authorList>
    </citation>
    <scope>NUCLEOTIDE SEQUENCE</scope>
    <source>
        <strain evidence="1">KEN1</strain>
        <tissue evidence="1">Leaf</tissue>
    </source>
</reference>
<protein>
    <submittedName>
        <fullName evidence="1">Uncharacterized protein</fullName>
    </submittedName>
</protein>
<evidence type="ECO:0000313" key="1">
    <source>
        <dbReference type="EMBL" id="KAL0442745.1"/>
    </source>
</evidence>
<proteinExistence type="predicted"/>